<proteinExistence type="predicted"/>
<dbReference type="InterPro" id="IPR054613">
    <property type="entry name" value="Peptidase_S78_dom"/>
</dbReference>
<evidence type="ECO:0000313" key="6">
    <source>
        <dbReference type="Proteomes" id="UP000254133"/>
    </source>
</evidence>
<keyword evidence="2 5" id="KW-0645">Protease</keyword>
<dbReference type="GO" id="GO:0006508">
    <property type="term" value="P:proteolysis"/>
    <property type="evidence" value="ECO:0007669"/>
    <property type="project" value="UniProtKB-KW"/>
</dbReference>
<dbReference type="Pfam" id="PF04586">
    <property type="entry name" value="Peptidase_S78"/>
    <property type="match status" value="1"/>
</dbReference>
<evidence type="ECO:0000313" key="5">
    <source>
        <dbReference type="EMBL" id="STY90192.1"/>
    </source>
</evidence>
<dbReference type="AlphaFoldDB" id="A0A378PTW9"/>
<gene>
    <name evidence="5" type="ORF">NCTC9426_00199</name>
</gene>
<protein>
    <submittedName>
        <fullName evidence="5">Phage prohead protease, HK97 family</fullName>
    </submittedName>
</protein>
<evidence type="ECO:0000256" key="3">
    <source>
        <dbReference type="ARBA" id="ARBA00022801"/>
    </source>
</evidence>
<dbReference type="GO" id="GO:0008233">
    <property type="term" value="F:peptidase activity"/>
    <property type="evidence" value="ECO:0007669"/>
    <property type="project" value="UniProtKB-KW"/>
</dbReference>
<keyword evidence="3" id="KW-0378">Hydrolase</keyword>
<keyword evidence="1" id="KW-1188">Viral release from host cell</keyword>
<reference evidence="5 6" key="1">
    <citation type="submission" date="2018-06" db="EMBL/GenBank/DDBJ databases">
        <authorList>
            <consortium name="Pathogen Informatics"/>
            <person name="Doyle S."/>
        </authorList>
    </citation>
    <scope>NUCLEOTIDE SEQUENCE [LARGE SCALE GENOMIC DNA]</scope>
    <source>
        <strain evidence="5 6">NCTC9426</strain>
    </source>
</reference>
<organism evidence="5 6">
    <name type="scientific">Moraxella bovis</name>
    <dbReference type="NCBI Taxonomy" id="476"/>
    <lineage>
        <taxon>Bacteria</taxon>
        <taxon>Pseudomonadati</taxon>
        <taxon>Pseudomonadota</taxon>
        <taxon>Gammaproteobacteria</taxon>
        <taxon>Moraxellales</taxon>
        <taxon>Moraxellaceae</taxon>
        <taxon>Moraxella</taxon>
    </lineage>
</organism>
<dbReference type="Proteomes" id="UP000254133">
    <property type="component" value="Unassembled WGS sequence"/>
</dbReference>
<evidence type="ECO:0000256" key="2">
    <source>
        <dbReference type="ARBA" id="ARBA00022670"/>
    </source>
</evidence>
<accession>A0A378PTW9</accession>
<evidence type="ECO:0000256" key="1">
    <source>
        <dbReference type="ARBA" id="ARBA00022612"/>
    </source>
</evidence>
<name>A0A378PTW9_MORBO</name>
<dbReference type="SUPFAM" id="SSF50789">
    <property type="entry name" value="Herpes virus serine proteinase, assemblin"/>
    <property type="match status" value="1"/>
</dbReference>
<evidence type="ECO:0000259" key="4">
    <source>
        <dbReference type="Pfam" id="PF04586"/>
    </source>
</evidence>
<sequence length="214" mass="23324">MGGFLLDKIMTKAYSTLTIKSVTDTDDERLITGIATTPSTDRDDDILEPTGAKFALPIPLLWQHNHNQPIGEVIQATITDKGIEIVAKIAKIADDGKLKERIDEAWQSIKSGLVKCLSVGFKIKEYNYLESSWGLHIKEWEWYELSVVTVPANSDAVITSVKQIKDAFSLPLQPTPNPPINPIAPPPTQATITKATPSNGAVALILPTNGVKLV</sequence>
<feature type="domain" description="Prohead serine protease" evidence="4">
    <location>
        <begin position="58"/>
        <end position="164"/>
    </location>
</feature>
<dbReference type="EMBL" id="UGPZ01000002">
    <property type="protein sequence ID" value="STY90192.1"/>
    <property type="molecule type" value="Genomic_DNA"/>
</dbReference>